<proteinExistence type="predicted"/>
<dbReference type="InterPro" id="IPR050309">
    <property type="entry name" value="Type-B_Carboxylest/Lipase"/>
</dbReference>
<name>A0A8S1ARZ8_ARCPL</name>
<evidence type="ECO:0000313" key="4">
    <source>
        <dbReference type="EMBL" id="CAB3248595.1"/>
    </source>
</evidence>
<dbReference type="InterPro" id="IPR029058">
    <property type="entry name" value="AB_hydrolase_fold"/>
</dbReference>
<dbReference type="EMBL" id="CADEBC010000535">
    <property type="protein sequence ID" value="CAB3248595.1"/>
    <property type="molecule type" value="Genomic_DNA"/>
</dbReference>
<evidence type="ECO:0000256" key="1">
    <source>
        <dbReference type="ARBA" id="ARBA00023180"/>
    </source>
</evidence>
<feature type="signal peptide" evidence="2">
    <location>
        <begin position="1"/>
        <end position="20"/>
    </location>
</feature>
<gene>
    <name evidence="4" type="ORF">APLA_LOCUS11782</name>
</gene>
<comment type="caution">
    <text evidence="4">The sequence shown here is derived from an EMBL/GenBank/DDBJ whole genome shotgun (WGS) entry which is preliminary data.</text>
</comment>
<dbReference type="AlphaFoldDB" id="A0A8S1ARZ8"/>
<evidence type="ECO:0000256" key="2">
    <source>
        <dbReference type="SAM" id="SignalP"/>
    </source>
</evidence>
<feature type="chain" id="PRO_5035727355" description="Carboxylesterase type B domain-containing protein" evidence="2">
    <location>
        <begin position="21"/>
        <end position="529"/>
    </location>
</feature>
<sequence length="529" mass="59589">MKLITVFVVSSMLGVMGRRATMIKPHRDVSTTQGTVRGYLTPTHAAYFGIPYARSPTRRDRYKAPEPPPTWDGIFEASHKIKCPQPGEDGDENCLVINIFAPRHADPLPVYVFVHDGGFQTGWGTYEPPERILKEHFVVVSFNYRLGALGFLCLNTAEVLGNAGLKDQIAALYWVHRNIKRFGGNPDEVIVHGIGSGAISVQLLLTSGLVNGLIHKVIVESGSALSPMSITYDPVSLAYQGAISIGYEGTNDIEEMYRFYEEASSEDLSNIQVTFLPCVENNEDSHSLINFDPIHKLQEGKYHKVPTMITYADTNYKPNITESFAKPPDNMADLMPNNLEFNSGVIQEKVGQIVKEFYFGNDIYITEDLDQTYFEYSYDVFIEYPVVKFAMLYAGNGPHMVYLMQFTQGTDTSTISNILDSLYKDYDGDIVLERAQTLWQNFIKIGDPTPLTTSLIPDIWQPVALDKRDTKAIASIQMLHFEGTTLRGSPPPKNQRVLFWDNIYSKFYRSHIVTEIEKTEELYDDGTDV</sequence>
<dbReference type="Proteomes" id="UP000494106">
    <property type="component" value="Unassembled WGS sequence"/>
</dbReference>
<keyword evidence="2" id="KW-0732">Signal</keyword>
<dbReference type="InterPro" id="IPR002018">
    <property type="entry name" value="CarbesteraseB"/>
</dbReference>
<dbReference type="OrthoDB" id="3200163at2759"/>
<accession>A0A8S1ARZ8</accession>
<reference evidence="4 5" key="1">
    <citation type="submission" date="2020-04" db="EMBL/GenBank/DDBJ databases">
        <authorList>
            <person name="Wallbank WR R."/>
            <person name="Pardo Diaz C."/>
            <person name="Kozak K."/>
            <person name="Martin S."/>
            <person name="Jiggins C."/>
            <person name="Moest M."/>
            <person name="Warren A I."/>
            <person name="Byers J.R.P. K."/>
            <person name="Montejo-Kovacevich G."/>
            <person name="Yen C E."/>
        </authorList>
    </citation>
    <scope>NUCLEOTIDE SEQUENCE [LARGE SCALE GENOMIC DNA]</scope>
</reference>
<dbReference type="SUPFAM" id="SSF53474">
    <property type="entry name" value="alpha/beta-Hydrolases"/>
    <property type="match status" value="1"/>
</dbReference>
<keyword evidence="1" id="KW-0325">Glycoprotein</keyword>
<evidence type="ECO:0000259" key="3">
    <source>
        <dbReference type="Pfam" id="PF00135"/>
    </source>
</evidence>
<keyword evidence="5" id="KW-1185">Reference proteome</keyword>
<dbReference type="PANTHER" id="PTHR11559">
    <property type="entry name" value="CARBOXYLESTERASE"/>
    <property type="match status" value="1"/>
</dbReference>
<organism evidence="4 5">
    <name type="scientific">Arctia plantaginis</name>
    <name type="common">Wood tiger moth</name>
    <name type="synonym">Phalaena plantaginis</name>
    <dbReference type="NCBI Taxonomy" id="874455"/>
    <lineage>
        <taxon>Eukaryota</taxon>
        <taxon>Metazoa</taxon>
        <taxon>Ecdysozoa</taxon>
        <taxon>Arthropoda</taxon>
        <taxon>Hexapoda</taxon>
        <taxon>Insecta</taxon>
        <taxon>Pterygota</taxon>
        <taxon>Neoptera</taxon>
        <taxon>Endopterygota</taxon>
        <taxon>Lepidoptera</taxon>
        <taxon>Glossata</taxon>
        <taxon>Ditrysia</taxon>
        <taxon>Noctuoidea</taxon>
        <taxon>Erebidae</taxon>
        <taxon>Arctiinae</taxon>
        <taxon>Arctia</taxon>
    </lineage>
</organism>
<feature type="domain" description="Carboxylesterase type B" evidence="3">
    <location>
        <begin position="28"/>
        <end position="466"/>
    </location>
</feature>
<dbReference type="Gene3D" id="3.40.50.1820">
    <property type="entry name" value="alpha/beta hydrolase"/>
    <property type="match status" value="1"/>
</dbReference>
<evidence type="ECO:0000313" key="5">
    <source>
        <dbReference type="Proteomes" id="UP000494106"/>
    </source>
</evidence>
<protein>
    <recommendedName>
        <fullName evidence="3">Carboxylesterase type B domain-containing protein</fullName>
    </recommendedName>
</protein>
<dbReference type="Pfam" id="PF00135">
    <property type="entry name" value="COesterase"/>
    <property type="match status" value="1"/>
</dbReference>